<dbReference type="GO" id="GO:0042802">
    <property type="term" value="F:identical protein binding"/>
    <property type="evidence" value="ECO:0007669"/>
    <property type="project" value="UniProtKB-ARBA"/>
</dbReference>
<evidence type="ECO:0000256" key="9">
    <source>
        <dbReference type="SAM" id="Phobius"/>
    </source>
</evidence>
<keyword evidence="11" id="KW-1185">Reference proteome</keyword>
<dbReference type="InterPro" id="IPR027417">
    <property type="entry name" value="P-loop_NTPase"/>
</dbReference>
<dbReference type="EC" id="2.7.10.2" evidence="2"/>
<dbReference type="InterPro" id="IPR050445">
    <property type="entry name" value="Bact_polysacc_biosynth/exp"/>
</dbReference>
<dbReference type="EMBL" id="CP032549">
    <property type="protein sequence ID" value="QIV86464.1"/>
    <property type="molecule type" value="Genomic_DNA"/>
</dbReference>
<evidence type="ECO:0000256" key="7">
    <source>
        <dbReference type="ARBA" id="ARBA00023137"/>
    </source>
</evidence>
<feature type="transmembrane region" description="Helical" evidence="9">
    <location>
        <begin position="27"/>
        <end position="47"/>
    </location>
</feature>
<keyword evidence="3 10" id="KW-0808">Transferase</keyword>
<dbReference type="GO" id="GO:0004715">
    <property type="term" value="F:non-membrane spanning protein tyrosine kinase activity"/>
    <property type="evidence" value="ECO:0007669"/>
    <property type="project" value="UniProtKB-EC"/>
</dbReference>
<evidence type="ECO:0000256" key="6">
    <source>
        <dbReference type="ARBA" id="ARBA00022840"/>
    </source>
</evidence>
<dbReference type="InterPro" id="IPR033756">
    <property type="entry name" value="YlxH/NBP35"/>
</dbReference>
<evidence type="ECO:0000256" key="5">
    <source>
        <dbReference type="ARBA" id="ARBA00022777"/>
    </source>
</evidence>
<evidence type="ECO:0000256" key="3">
    <source>
        <dbReference type="ARBA" id="ARBA00022679"/>
    </source>
</evidence>
<keyword evidence="4" id="KW-0547">Nucleotide-binding</keyword>
<evidence type="ECO:0000256" key="1">
    <source>
        <dbReference type="ARBA" id="ARBA00007316"/>
    </source>
</evidence>
<evidence type="ECO:0000256" key="2">
    <source>
        <dbReference type="ARBA" id="ARBA00011903"/>
    </source>
</evidence>
<dbReference type="InterPro" id="IPR005702">
    <property type="entry name" value="Wzc-like_C"/>
</dbReference>
<dbReference type="Pfam" id="PF10609">
    <property type="entry name" value="ParA"/>
    <property type="match status" value="1"/>
</dbReference>
<dbReference type="SUPFAM" id="SSF52540">
    <property type="entry name" value="P-loop containing nucleoside triphosphate hydrolases"/>
    <property type="match status" value="1"/>
</dbReference>
<keyword evidence="9" id="KW-0472">Membrane</keyword>
<name>A0A6H0SGN8_9MICC</name>
<protein>
    <recommendedName>
        <fullName evidence="2">non-specific protein-tyrosine kinase</fullName>
        <ecNumber evidence="2">2.7.10.2</ecNumber>
    </recommendedName>
</protein>
<dbReference type="GO" id="GO:0005524">
    <property type="term" value="F:ATP binding"/>
    <property type="evidence" value="ECO:0007669"/>
    <property type="project" value="UniProtKB-KW"/>
</dbReference>
<dbReference type="FunFam" id="3.40.50.300:FF:000527">
    <property type="entry name" value="Tyrosine-protein kinase etk"/>
    <property type="match status" value="1"/>
</dbReference>
<dbReference type="GO" id="GO:0005886">
    <property type="term" value="C:plasma membrane"/>
    <property type="evidence" value="ECO:0007669"/>
    <property type="project" value="UniProtKB-ARBA"/>
</dbReference>
<gene>
    <name evidence="10" type="ORF">D3791_04590</name>
</gene>
<keyword evidence="5 10" id="KW-0418">Kinase</keyword>
<organism evidence="10 11">
    <name type="scientific">Glutamicibacter mishrai</name>
    <dbReference type="NCBI Taxonomy" id="1775880"/>
    <lineage>
        <taxon>Bacteria</taxon>
        <taxon>Bacillati</taxon>
        <taxon>Actinomycetota</taxon>
        <taxon>Actinomycetes</taxon>
        <taxon>Micrococcales</taxon>
        <taxon>Micrococcaceae</taxon>
        <taxon>Glutamicibacter</taxon>
    </lineage>
</organism>
<keyword evidence="7" id="KW-0829">Tyrosine-protein kinase</keyword>
<evidence type="ECO:0000313" key="11">
    <source>
        <dbReference type="Proteomes" id="UP000502331"/>
    </source>
</evidence>
<sequence length="513" mass="54913">MLSRLFWIVRSKCVEIADYWKILRARWISFVAITLIGAAIGFGWASLQPKTYVANASGILSVGVSTELGTALAGENYAKSRIKSYVDLAKSRLVAESVKEKLGLEQSPDELIAAISVTNPVETSTLKVSAEAGSPDAAKQLAEAWIVAIGGQVSSFENADASAGQKSIVNFRSLDAAQRPAYPASPNMKLAVLVGLLAGTIIAAAYLLIRHKFDRRISSTAAVEQETGLAVVGTLPTVEKDNAERRLITSGGGNDRGNSNLAEHAMAEALRELRTNLQFMNIDNPPRMFVITSALPGEGKSTVTANLAVTIAASGQRVVIIDGDLRRPTVAKTFDLIEGVGLTDVLLGRAEIEDVLQPWEHDDNLAVLGSGKLPPNPSELLGSDAFHNIITELAEDHIVLIDAPPLLPVTDAAILTARTHGALVVSRVGKTNYEALNAAIANLSRVNAEPLGLILNGTPLKGEGSRNYGYGYGYHSYYHATDSVELSKHESKVSSFDSARRVSKRGTIRRRSR</sequence>
<dbReference type="AlphaFoldDB" id="A0A6H0SGN8"/>
<dbReference type="PANTHER" id="PTHR32309">
    <property type="entry name" value="TYROSINE-PROTEIN KINASE"/>
    <property type="match status" value="1"/>
</dbReference>
<dbReference type="NCBIfam" id="TIGR01007">
    <property type="entry name" value="eps_fam"/>
    <property type="match status" value="1"/>
</dbReference>
<reference evidence="10 11" key="1">
    <citation type="submission" date="2018-09" db="EMBL/GenBank/DDBJ databases">
        <title>Glutamicibacter mishrai S5-52T (LMG 29155T = KCTC 39846T).</title>
        <authorList>
            <person name="Das S.K."/>
        </authorList>
    </citation>
    <scope>NUCLEOTIDE SEQUENCE [LARGE SCALE GENOMIC DNA]</scope>
    <source>
        <strain evidence="10 11">S5-52</strain>
    </source>
</reference>
<evidence type="ECO:0000313" key="10">
    <source>
        <dbReference type="EMBL" id="QIV86464.1"/>
    </source>
</evidence>
<keyword evidence="6" id="KW-0067">ATP-binding</keyword>
<dbReference type="Gene3D" id="3.40.50.300">
    <property type="entry name" value="P-loop containing nucleotide triphosphate hydrolases"/>
    <property type="match status" value="1"/>
</dbReference>
<comment type="catalytic activity">
    <reaction evidence="8">
        <text>L-tyrosyl-[protein] + ATP = O-phospho-L-tyrosyl-[protein] + ADP + H(+)</text>
        <dbReference type="Rhea" id="RHEA:10596"/>
        <dbReference type="Rhea" id="RHEA-COMP:10136"/>
        <dbReference type="Rhea" id="RHEA-COMP:20101"/>
        <dbReference type="ChEBI" id="CHEBI:15378"/>
        <dbReference type="ChEBI" id="CHEBI:30616"/>
        <dbReference type="ChEBI" id="CHEBI:46858"/>
        <dbReference type="ChEBI" id="CHEBI:61978"/>
        <dbReference type="ChEBI" id="CHEBI:456216"/>
        <dbReference type="EC" id="2.7.10.2"/>
    </reaction>
</comment>
<dbReference type="CDD" id="cd05387">
    <property type="entry name" value="BY-kinase"/>
    <property type="match status" value="1"/>
</dbReference>
<evidence type="ECO:0000256" key="4">
    <source>
        <dbReference type="ARBA" id="ARBA00022741"/>
    </source>
</evidence>
<feature type="transmembrane region" description="Helical" evidence="9">
    <location>
        <begin position="190"/>
        <end position="209"/>
    </location>
</feature>
<dbReference type="PANTHER" id="PTHR32309:SF13">
    <property type="entry name" value="FERRIC ENTEROBACTIN TRANSPORT PROTEIN FEPE"/>
    <property type="match status" value="1"/>
</dbReference>
<accession>A0A6H0SGN8</accession>
<proteinExistence type="inferred from homology"/>
<evidence type="ECO:0000256" key="8">
    <source>
        <dbReference type="ARBA" id="ARBA00051245"/>
    </source>
</evidence>
<keyword evidence="9" id="KW-1133">Transmembrane helix</keyword>
<dbReference type="Proteomes" id="UP000502331">
    <property type="component" value="Chromosome"/>
</dbReference>
<keyword evidence="9" id="KW-0812">Transmembrane</keyword>
<comment type="similarity">
    <text evidence="1">Belongs to the CpsD/CapB family.</text>
</comment>